<dbReference type="Gene3D" id="3.40.50.720">
    <property type="entry name" value="NAD(P)-binding Rossmann-like Domain"/>
    <property type="match status" value="1"/>
</dbReference>
<dbReference type="OrthoDB" id="2735536at2759"/>
<dbReference type="InterPro" id="IPR050425">
    <property type="entry name" value="NAD(P)_dehydrat-like"/>
</dbReference>
<dbReference type="RefSeq" id="XP_020064057.1">
    <property type="nucleotide sequence ID" value="XM_020209962.1"/>
</dbReference>
<keyword evidence="5" id="KW-1185">Reference proteome</keyword>
<dbReference type="GO" id="GO:0016616">
    <property type="term" value="F:oxidoreductase activity, acting on the CH-OH group of donors, NAD or NADP as acceptor"/>
    <property type="evidence" value="ECO:0007669"/>
    <property type="project" value="TreeGrafter"/>
</dbReference>
<evidence type="ECO:0000313" key="4">
    <source>
        <dbReference type="EMBL" id="ODV78935.1"/>
    </source>
</evidence>
<accession>A0A1E4SHH6</accession>
<feature type="domain" description="NAD-dependent epimerase/dehydratase" evidence="3">
    <location>
        <begin position="4"/>
        <end position="257"/>
    </location>
</feature>
<sequence>MSTVFISGANGYIAQHIVKTFLSRGHRVVGSVRSAAKGQHLKKLFQSDFEYAVVPDIQSSGAFSSVFSRHPNISVVIHSAAPSYHQGPKLQESIIDPMVNGTNALLEAAWDHEPVRKFVLTSSYGTMGMSRMLQPKSAPNETITEESWTYTNKESATTKGPMVATMCGKVFSEQAAWEFLKRDMPQFELASINPAFVFGPQAFDSEVKLVMNGSVEMLHQFLKGKSSDRMPTLVPGSFYDVRDVAEAHYFAATSNKADSQRLLLANGQFSSQQIANILRDNFPQLRDVVPEGNPQKIPKVKCPYDDSHTRALFQHEPIGLEQSVVDTVAQIIAAKQA</sequence>
<proteinExistence type="inferred from homology"/>
<name>A0A1E4SHH6_9ASCO</name>
<comment type="similarity">
    <text evidence="2">Belongs to the NAD(P)-dependent epimerase/dehydratase family. Dihydroflavonol-4-reductase subfamily.</text>
</comment>
<organism evidence="4 5">
    <name type="scientific">Suhomyces tanzawaensis NRRL Y-17324</name>
    <dbReference type="NCBI Taxonomy" id="984487"/>
    <lineage>
        <taxon>Eukaryota</taxon>
        <taxon>Fungi</taxon>
        <taxon>Dikarya</taxon>
        <taxon>Ascomycota</taxon>
        <taxon>Saccharomycotina</taxon>
        <taxon>Pichiomycetes</taxon>
        <taxon>Debaryomycetaceae</taxon>
        <taxon>Suhomyces</taxon>
    </lineage>
</organism>
<dbReference type="InterPro" id="IPR001509">
    <property type="entry name" value="Epimerase_deHydtase"/>
</dbReference>
<dbReference type="STRING" id="984487.A0A1E4SHH6"/>
<dbReference type="InterPro" id="IPR036291">
    <property type="entry name" value="NAD(P)-bd_dom_sf"/>
</dbReference>
<reference evidence="5" key="1">
    <citation type="submission" date="2016-05" db="EMBL/GenBank/DDBJ databases">
        <title>Comparative genomics of biotechnologically important yeasts.</title>
        <authorList>
            <consortium name="DOE Joint Genome Institute"/>
            <person name="Riley R."/>
            <person name="Haridas S."/>
            <person name="Wolfe K.H."/>
            <person name="Lopes M.R."/>
            <person name="Hittinger C.T."/>
            <person name="Goker M."/>
            <person name="Salamov A."/>
            <person name="Wisecaver J."/>
            <person name="Long T.M."/>
            <person name="Aerts A.L."/>
            <person name="Barry K."/>
            <person name="Choi C."/>
            <person name="Clum A."/>
            <person name="Coughlan A.Y."/>
            <person name="Deshpande S."/>
            <person name="Douglass A.P."/>
            <person name="Hanson S.J."/>
            <person name="Klenk H.-P."/>
            <person name="Labutti K."/>
            <person name="Lapidus A."/>
            <person name="Lindquist E."/>
            <person name="Lipzen A."/>
            <person name="Meier-Kolthoff J.P."/>
            <person name="Ohm R.A."/>
            <person name="Otillar R.P."/>
            <person name="Pangilinan J."/>
            <person name="Peng Y."/>
            <person name="Rokas A."/>
            <person name="Rosa C.A."/>
            <person name="Scheuner C."/>
            <person name="Sibirny A.A."/>
            <person name="Slot J.C."/>
            <person name="Stielow J.B."/>
            <person name="Sun H."/>
            <person name="Kurtzman C.P."/>
            <person name="Blackwell M."/>
            <person name="Grigoriev I.V."/>
            <person name="Jeffries T.W."/>
        </authorList>
    </citation>
    <scope>NUCLEOTIDE SEQUENCE [LARGE SCALE GENOMIC DNA]</scope>
    <source>
        <strain evidence="5">NRRL Y-17324</strain>
    </source>
</reference>
<protein>
    <submittedName>
        <fullName evidence="4">Dihydroflavonol-4-reductase</fullName>
    </submittedName>
</protein>
<dbReference type="Proteomes" id="UP000094285">
    <property type="component" value="Unassembled WGS sequence"/>
</dbReference>
<evidence type="ECO:0000256" key="1">
    <source>
        <dbReference type="ARBA" id="ARBA00023002"/>
    </source>
</evidence>
<gene>
    <name evidence="4" type="ORF">CANTADRAFT_51580</name>
</gene>
<dbReference type="PANTHER" id="PTHR10366:SF564">
    <property type="entry name" value="STEROL-4-ALPHA-CARBOXYLATE 3-DEHYDROGENASE, DECARBOXYLATING"/>
    <property type="match status" value="1"/>
</dbReference>
<evidence type="ECO:0000256" key="2">
    <source>
        <dbReference type="ARBA" id="ARBA00023445"/>
    </source>
</evidence>
<dbReference type="PANTHER" id="PTHR10366">
    <property type="entry name" value="NAD DEPENDENT EPIMERASE/DEHYDRATASE"/>
    <property type="match status" value="1"/>
</dbReference>
<dbReference type="SUPFAM" id="SSF51735">
    <property type="entry name" value="NAD(P)-binding Rossmann-fold domains"/>
    <property type="match status" value="1"/>
</dbReference>
<keyword evidence="1" id="KW-0560">Oxidoreductase</keyword>
<dbReference type="AlphaFoldDB" id="A0A1E4SHH6"/>
<dbReference type="EMBL" id="KV453912">
    <property type="protein sequence ID" value="ODV78935.1"/>
    <property type="molecule type" value="Genomic_DNA"/>
</dbReference>
<evidence type="ECO:0000313" key="5">
    <source>
        <dbReference type="Proteomes" id="UP000094285"/>
    </source>
</evidence>
<dbReference type="Pfam" id="PF01370">
    <property type="entry name" value="Epimerase"/>
    <property type="match status" value="1"/>
</dbReference>
<evidence type="ECO:0000259" key="3">
    <source>
        <dbReference type="Pfam" id="PF01370"/>
    </source>
</evidence>
<dbReference type="GeneID" id="30984098"/>